<dbReference type="RefSeq" id="WP_162848033.1">
    <property type="nucleotide sequence ID" value="NZ_SOBH01000001.1"/>
</dbReference>
<evidence type="ECO:0000259" key="4">
    <source>
        <dbReference type="Pfam" id="PF00582"/>
    </source>
</evidence>
<feature type="domain" description="UspA" evidence="4">
    <location>
        <begin position="143"/>
        <end position="279"/>
    </location>
</feature>
<dbReference type="GO" id="GO:0005524">
    <property type="term" value="F:ATP binding"/>
    <property type="evidence" value="ECO:0007669"/>
    <property type="project" value="UniProtKB-KW"/>
</dbReference>
<dbReference type="Gene3D" id="3.40.50.620">
    <property type="entry name" value="HUPs"/>
    <property type="match status" value="2"/>
</dbReference>
<reference evidence="5 6" key="1">
    <citation type="submission" date="2019-03" db="EMBL/GenBank/DDBJ databases">
        <title>Genomic Encyclopedia of Archaeal and Bacterial Type Strains, Phase II (KMG-II): from individual species to whole genera.</title>
        <authorList>
            <person name="Goeker M."/>
        </authorList>
    </citation>
    <scope>NUCLEOTIDE SEQUENCE [LARGE SCALE GENOMIC DNA]</scope>
    <source>
        <strain evidence="5 6">DSM 29467</strain>
    </source>
</reference>
<dbReference type="Pfam" id="PF00582">
    <property type="entry name" value="Usp"/>
    <property type="match status" value="2"/>
</dbReference>
<name>A0A4R7LR11_9RHOB</name>
<accession>A0A4R7LR11</accession>
<dbReference type="Proteomes" id="UP000294563">
    <property type="component" value="Unassembled WGS sequence"/>
</dbReference>
<organism evidence="5 6">
    <name type="scientific">Litoreibacter halocynthiae</name>
    <dbReference type="NCBI Taxonomy" id="1242689"/>
    <lineage>
        <taxon>Bacteria</taxon>
        <taxon>Pseudomonadati</taxon>
        <taxon>Pseudomonadota</taxon>
        <taxon>Alphaproteobacteria</taxon>
        <taxon>Rhodobacterales</taxon>
        <taxon>Roseobacteraceae</taxon>
        <taxon>Litoreibacter</taxon>
    </lineage>
</organism>
<gene>
    <name evidence="5" type="ORF">BDE40_1270</name>
</gene>
<dbReference type="AlphaFoldDB" id="A0A4R7LR11"/>
<dbReference type="InterPro" id="IPR006015">
    <property type="entry name" value="Universal_stress_UspA"/>
</dbReference>
<comment type="similarity">
    <text evidence="1">Belongs to the universal stress protein A family.</text>
</comment>
<evidence type="ECO:0000256" key="1">
    <source>
        <dbReference type="ARBA" id="ARBA00008791"/>
    </source>
</evidence>
<dbReference type="PANTHER" id="PTHR46268:SF27">
    <property type="entry name" value="UNIVERSAL STRESS PROTEIN RV2623"/>
    <property type="match status" value="1"/>
</dbReference>
<dbReference type="EMBL" id="SOBH01000001">
    <property type="protein sequence ID" value="TDT77969.1"/>
    <property type="molecule type" value="Genomic_DNA"/>
</dbReference>
<keyword evidence="3" id="KW-0067">ATP-binding</keyword>
<dbReference type="InterPro" id="IPR006016">
    <property type="entry name" value="UspA"/>
</dbReference>
<feature type="domain" description="UspA" evidence="4">
    <location>
        <begin position="2"/>
        <end position="131"/>
    </location>
</feature>
<dbReference type="PRINTS" id="PR01438">
    <property type="entry name" value="UNVRSLSTRESS"/>
</dbReference>
<sequence>MDNIVVATDLSARSDRALNRAALLARQFSATLHVVHVIDDELPKSVVNLQHQSVEGLLNRQIVNHDDFRGINVNVHLLLGDAWKEILKFAVLKNADIIVLGTHRSRGFLDRFRGTTIARVAASNTVPTLVVAQQVTGAYCRPLVAVDFSKCAGNAARLAATLVPEQNLTLLHAYHIPFRALTTTANAAGEISMRDKQRAEAELQAPMQSFEDELDSARTYEWLLIEGAPTVVLDREARRLGTDLICVGPHARSWLSRSLLGSTTEQLLADPTCDVLVTPL</sequence>
<dbReference type="PANTHER" id="PTHR46268">
    <property type="entry name" value="STRESS RESPONSE PROTEIN NHAX"/>
    <property type="match status" value="1"/>
</dbReference>
<evidence type="ECO:0000256" key="2">
    <source>
        <dbReference type="ARBA" id="ARBA00022741"/>
    </source>
</evidence>
<dbReference type="CDD" id="cd00293">
    <property type="entry name" value="USP-like"/>
    <property type="match status" value="2"/>
</dbReference>
<dbReference type="InterPro" id="IPR014729">
    <property type="entry name" value="Rossmann-like_a/b/a_fold"/>
</dbReference>
<proteinExistence type="inferred from homology"/>
<keyword evidence="2" id="KW-0547">Nucleotide-binding</keyword>
<keyword evidence="6" id="KW-1185">Reference proteome</keyword>
<protein>
    <submittedName>
        <fullName evidence="5">Nucleotide-binding universal stress UspA family protein</fullName>
    </submittedName>
</protein>
<evidence type="ECO:0000313" key="5">
    <source>
        <dbReference type="EMBL" id="TDT77969.1"/>
    </source>
</evidence>
<evidence type="ECO:0000256" key="3">
    <source>
        <dbReference type="ARBA" id="ARBA00022840"/>
    </source>
</evidence>
<comment type="caution">
    <text evidence="5">The sequence shown here is derived from an EMBL/GenBank/DDBJ whole genome shotgun (WGS) entry which is preliminary data.</text>
</comment>
<evidence type="ECO:0000313" key="6">
    <source>
        <dbReference type="Proteomes" id="UP000294563"/>
    </source>
</evidence>
<dbReference type="SUPFAM" id="SSF52402">
    <property type="entry name" value="Adenine nucleotide alpha hydrolases-like"/>
    <property type="match status" value="2"/>
</dbReference>